<evidence type="ECO:0000313" key="2">
    <source>
        <dbReference type="EMBL" id="OPB47422.1"/>
    </source>
</evidence>
<reference evidence="2" key="2">
    <citation type="submission" date="2016-06" db="EMBL/GenBank/DDBJ databases">
        <authorList>
            <person name="Nicholson A.C."/>
        </authorList>
    </citation>
    <scope>NUCLEOTIDE SEQUENCE [LARGE SCALE GENOMIC DNA]</scope>
    <source>
        <strain evidence="2">E6809</strain>
    </source>
</reference>
<protein>
    <submittedName>
        <fullName evidence="2">Uncharacterized protein</fullName>
    </submittedName>
</protein>
<evidence type="ECO:0000313" key="1">
    <source>
        <dbReference type="EMBL" id="AQX52552.1"/>
    </source>
</evidence>
<dbReference type="Proteomes" id="UP000189738">
    <property type="component" value="Chromosome"/>
</dbReference>
<organism evidence="2">
    <name type="scientific">Elizabethkingia anophelis</name>
    <dbReference type="NCBI Taxonomy" id="1117645"/>
    <lineage>
        <taxon>Bacteria</taxon>
        <taxon>Pseudomonadati</taxon>
        <taxon>Bacteroidota</taxon>
        <taxon>Flavobacteriia</taxon>
        <taxon>Flavobacteriales</taxon>
        <taxon>Weeksellaceae</taxon>
        <taxon>Elizabethkingia</taxon>
    </lineage>
</organism>
<dbReference type="SUPFAM" id="SSF46785">
    <property type="entry name" value="Winged helix' DNA-binding domain"/>
    <property type="match status" value="1"/>
</dbReference>
<dbReference type="AlphaFoldDB" id="A0A494J1X5"/>
<name>A0A494J1X5_9FLAO</name>
<evidence type="ECO:0000313" key="3">
    <source>
        <dbReference type="Proteomes" id="UP000189738"/>
    </source>
</evidence>
<reference evidence="1 3" key="1">
    <citation type="submission" date="2016-02" db="EMBL/GenBank/DDBJ databases">
        <authorList>
            <person name="Nicholson A.C."/>
            <person name="Humrighouse B.W."/>
            <person name="Loparev V."/>
            <person name="Emery B."/>
            <person name="Graziano J."/>
            <person name="McQuiston J.R."/>
        </authorList>
    </citation>
    <scope>NUCLEOTIDE SEQUENCE [LARGE SCALE GENOMIC DNA]</scope>
    <source>
        <strain evidence="1 3">E6809</strain>
    </source>
</reference>
<gene>
    <name evidence="1" type="ORF">AYC66_18520</name>
    <name evidence="2" type="ORF">BAY09_07150</name>
</gene>
<proteinExistence type="predicted"/>
<dbReference type="RefSeq" id="WP_078691294.1">
    <property type="nucleotide sequence ID" value="NZ_CP014339.1"/>
</dbReference>
<sequence length="141" mass="15793">MNNTRDLAYHNILEKLPTKRKQVLSALMEIQPACSFDIATYLGVPPNEVTGRLNELKIYGFIKILAVSEGAKGHLREFYTVVESPAEIKNHQDQILTAKEAEIRQLNDAIDIVPNQLAKRVLINEKNKAAKVLTMVQKAAV</sequence>
<dbReference type="EMBL" id="MAHS01000013">
    <property type="protein sequence ID" value="OPB47422.1"/>
    <property type="molecule type" value="Genomic_DNA"/>
</dbReference>
<dbReference type="InterPro" id="IPR036390">
    <property type="entry name" value="WH_DNA-bd_sf"/>
</dbReference>
<accession>A0A494J1X5</accession>
<dbReference type="EMBL" id="CP014339">
    <property type="protein sequence ID" value="AQX52552.1"/>
    <property type="molecule type" value="Genomic_DNA"/>
</dbReference>